<evidence type="ECO:0000256" key="1">
    <source>
        <dbReference type="ARBA" id="ARBA00023239"/>
    </source>
</evidence>
<evidence type="ECO:0000259" key="2">
    <source>
        <dbReference type="SMART" id="SM00998"/>
    </source>
</evidence>
<dbReference type="CDD" id="cd01597">
    <property type="entry name" value="pCLME"/>
    <property type="match status" value="1"/>
</dbReference>
<reference evidence="4" key="1">
    <citation type="journal article" date="2019" name="Int. J. Syst. Evol. Microbiol.">
        <title>The Global Catalogue of Microorganisms (GCM) 10K type strain sequencing project: providing services to taxonomists for standard genome sequencing and annotation.</title>
        <authorList>
            <consortium name="The Broad Institute Genomics Platform"/>
            <consortium name="The Broad Institute Genome Sequencing Center for Infectious Disease"/>
            <person name="Wu L."/>
            <person name="Ma J."/>
        </authorList>
    </citation>
    <scope>NUCLEOTIDE SEQUENCE [LARGE SCALE GENOMIC DNA]</scope>
    <source>
        <strain evidence="4">LMG 24813</strain>
    </source>
</reference>
<dbReference type="Pfam" id="PF10397">
    <property type="entry name" value="ADSL_C"/>
    <property type="match status" value="1"/>
</dbReference>
<dbReference type="GO" id="GO:0016829">
    <property type="term" value="F:lyase activity"/>
    <property type="evidence" value="ECO:0007669"/>
    <property type="project" value="UniProtKB-KW"/>
</dbReference>
<dbReference type="InterPro" id="IPR022761">
    <property type="entry name" value="Fumarate_lyase_N"/>
</dbReference>
<feature type="domain" description="Adenylosuccinate lyase C-terminal" evidence="2">
    <location>
        <begin position="358"/>
        <end position="437"/>
    </location>
</feature>
<dbReference type="InterPro" id="IPR000362">
    <property type="entry name" value="Fumarate_lyase_fam"/>
</dbReference>
<name>A0ABV8NYH4_9BURK</name>
<dbReference type="Gene3D" id="1.10.40.30">
    <property type="entry name" value="Fumarase/aspartase (C-terminal domain)"/>
    <property type="match status" value="1"/>
</dbReference>
<dbReference type="PRINTS" id="PR00149">
    <property type="entry name" value="FUMRATELYASE"/>
</dbReference>
<dbReference type="NCBIfam" id="TIGR00928">
    <property type="entry name" value="purB"/>
    <property type="match status" value="1"/>
</dbReference>
<evidence type="ECO:0000313" key="3">
    <source>
        <dbReference type="EMBL" id="MFC4200905.1"/>
    </source>
</evidence>
<dbReference type="Proteomes" id="UP001595848">
    <property type="component" value="Unassembled WGS sequence"/>
</dbReference>
<keyword evidence="4" id="KW-1185">Reference proteome</keyword>
<accession>A0ABV8NYH4</accession>
<dbReference type="PANTHER" id="PTHR43172">
    <property type="entry name" value="ADENYLOSUCCINATE LYASE"/>
    <property type="match status" value="1"/>
</dbReference>
<gene>
    <name evidence="3" type="primary">purB</name>
    <name evidence="3" type="ORF">ACFOY1_08070</name>
</gene>
<dbReference type="PRINTS" id="PR00145">
    <property type="entry name" value="ARGSUCLYASE"/>
</dbReference>
<dbReference type="Pfam" id="PF00206">
    <property type="entry name" value="Lyase_1"/>
    <property type="match status" value="1"/>
</dbReference>
<proteinExistence type="predicted"/>
<dbReference type="RefSeq" id="WP_246600529.1">
    <property type="nucleotide sequence ID" value="NZ_JAHTBN010000003.1"/>
</dbReference>
<dbReference type="SMART" id="SM00998">
    <property type="entry name" value="ADSL_C"/>
    <property type="match status" value="1"/>
</dbReference>
<dbReference type="InterPro" id="IPR020557">
    <property type="entry name" value="Fumarate_lyase_CS"/>
</dbReference>
<dbReference type="PANTHER" id="PTHR43172:SF1">
    <property type="entry name" value="ADENYLOSUCCINATE LYASE"/>
    <property type="match status" value="1"/>
</dbReference>
<dbReference type="PROSITE" id="PS00163">
    <property type="entry name" value="FUMARATE_LYASES"/>
    <property type="match status" value="1"/>
</dbReference>
<dbReference type="EC" id="4.3.2.2" evidence="3"/>
<dbReference type="EMBL" id="JBHSBV010000002">
    <property type="protein sequence ID" value="MFC4200905.1"/>
    <property type="molecule type" value="Genomic_DNA"/>
</dbReference>
<dbReference type="InterPro" id="IPR019468">
    <property type="entry name" value="AdenyloSucc_lyase_C"/>
</dbReference>
<protein>
    <submittedName>
        <fullName evidence="3">Adenylosuccinate lyase</fullName>
        <ecNumber evidence="3">4.3.2.2</ecNumber>
    </submittedName>
</protein>
<organism evidence="3 4">
    <name type="scientific">Candidimonas humi</name>
    <dbReference type="NCBI Taxonomy" id="683355"/>
    <lineage>
        <taxon>Bacteria</taxon>
        <taxon>Pseudomonadati</taxon>
        <taxon>Pseudomonadota</taxon>
        <taxon>Betaproteobacteria</taxon>
        <taxon>Burkholderiales</taxon>
        <taxon>Alcaligenaceae</taxon>
        <taxon>Candidimonas</taxon>
    </lineage>
</organism>
<evidence type="ECO:0000313" key="4">
    <source>
        <dbReference type="Proteomes" id="UP001595848"/>
    </source>
</evidence>
<dbReference type="InterPro" id="IPR008948">
    <property type="entry name" value="L-Aspartase-like"/>
</dbReference>
<sequence>MQCLQDNWSTAELRRIFSEQARYEKWLMFEAALAAAQAELGMVPQAAAVEIGEHCRIENLDPAAIAQEVRRIKHPLVPVLRHIQAKCSGTSGEWLHFGATTQDVVDTGTVLQLKDAHAVFVRDIARVQAELNRLALEHRDTPMVGRTHGIQALPITFGHKCAIWSDEMRRHAQRFERSGEAVLTGMVAGAVGSQASMGELAKAVEDGTLKRLGLHSPLISWAPARDRFTEYALNIAMLGATLSKIANELFNMQRNEIAEVEEIFSEGKVGSSTMPHKRNPVLSENIAGLSRTLRANASLMLEGMVQEGERDGISWKVEYKALPECCMILGAMLAQSIMLLGGLRVDRQAMGRNIGLLKGYLLSERVMLEVGRRVGKQTAHEWVYEASMAGLEQGLDFSTALRAHPRLSQALTPEQIEELTDPSHYLGACGAAVDRVLASQNQ</sequence>
<keyword evidence="1 3" id="KW-0456">Lyase</keyword>
<dbReference type="SUPFAM" id="SSF48557">
    <property type="entry name" value="L-aspartase-like"/>
    <property type="match status" value="1"/>
</dbReference>
<dbReference type="InterPro" id="IPR004769">
    <property type="entry name" value="Pur_lyase"/>
</dbReference>
<dbReference type="Gene3D" id="1.20.200.10">
    <property type="entry name" value="Fumarase/aspartase (Central domain)"/>
    <property type="match status" value="1"/>
</dbReference>
<comment type="caution">
    <text evidence="3">The sequence shown here is derived from an EMBL/GenBank/DDBJ whole genome shotgun (WGS) entry which is preliminary data.</text>
</comment>